<dbReference type="InterPro" id="IPR000182">
    <property type="entry name" value="GNAT_dom"/>
</dbReference>
<dbReference type="PROSITE" id="PS51186">
    <property type="entry name" value="GNAT"/>
    <property type="match status" value="1"/>
</dbReference>
<gene>
    <name evidence="2" type="ORF">OLEAN_C07060</name>
</gene>
<feature type="domain" description="N-acetyltransferase" evidence="1">
    <location>
        <begin position="1"/>
        <end position="155"/>
    </location>
</feature>
<dbReference type="SUPFAM" id="SSF55729">
    <property type="entry name" value="Acyl-CoA N-acyltransferases (Nat)"/>
    <property type="match status" value="1"/>
</dbReference>
<keyword evidence="2" id="KW-0808">Transferase</keyword>
<dbReference type="KEGG" id="oai:OLEAN_C07060"/>
<dbReference type="Pfam" id="PF13508">
    <property type="entry name" value="Acetyltransf_7"/>
    <property type="match status" value="1"/>
</dbReference>
<keyword evidence="3" id="KW-1185">Reference proteome</keyword>
<dbReference type="Proteomes" id="UP000032749">
    <property type="component" value="Chromosome"/>
</dbReference>
<dbReference type="PATRIC" id="fig|698738.3.peg.727"/>
<reference evidence="2 3" key="1">
    <citation type="journal article" date="2013" name="Nat. Commun.">
        <title>Genome sequence and functional genomic analysis of the oil-degrading bacterium Oleispira antarctica.</title>
        <authorList>
            <person name="Kube M."/>
            <person name="Chernikova T.N."/>
            <person name="Al-Ramahi Y."/>
            <person name="Beloqui A."/>
            <person name="Lopez-Cortez N."/>
            <person name="Guazzaroni M.E."/>
            <person name="Heipieper H.J."/>
            <person name="Klages S."/>
            <person name="Kotsyurbenko O.R."/>
            <person name="Langer I."/>
            <person name="Nechitaylo T.Y."/>
            <person name="Lunsdorf H."/>
            <person name="Fernandez M."/>
            <person name="Juarez S."/>
            <person name="Ciordia S."/>
            <person name="Singer A."/>
            <person name="Kagan O."/>
            <person name="Egorova O."/>
            <person name="Petit P.A."/>
            <person name="Stogios P."/>
            <person name="Kim Y."/>
            <person name="Tchigvintsev A."/>
            <person name="Flick R."/>
            <person name="Denaro R."/>
            <person name="Genovese M."/>
            <person name="Albar J.P."/>
            <person name="Reva O.N."/>
            <person name="Martinez-Gomariz M."/>
            <person name="Tran H."/>
            <person name="Ferrer M."/>
            <person name="Savchenko A."/>
            <person name="Yakunin A.F."/>
            <person name="Yakimov M.M."/>
            <person name="Golyshina O.V."/>
            <person name="Reinhardt R."/>
            <person name="Golyshin P.N."/>
        </authorList>
    </citation>
    <scope>NUCLEOTIDE SEQUENCE [LARGE SCALE GENOMIC DNA]</scope>
</reference>
<evidence type="ECO:0000313" key="3">
    <source>
        <dbReference type="Proteomes" id="UP000032749"/>
    </source>
</evidence>
<dbReference type="GO" id="GO:0016747">
    <property type="term" value="F:acyltransferase activity, transferring groups other than amino-acyl groups"/>
    <property type="evidence" value="ECO:0007669"/>
    <property type="project" value="InterPro"/>
</dbReference>
<organism evidence="2 3">
    <name type="scientific">Oleispira antarctica RB-8</name>
    <dbReference type="NCBI Taxonomy" id="698738"/>
    <lineage>
        <taxon>Bacteria</taxon>
        <taxon>Pseudomonadati</taxon>
        <taxon>Pseudomonadota</taxon>
        <taxon>Gammaproteobacteria</taxon>
        <taxon>Oceanospirillales</taxon>
        <taxon>Oceanospirillaceae</taxon>
        <taxon>Oleispira</taxon>
    </lineage>
</organism>
<dbReference type="OrthoDB" id="9789605at2"/>
<dbReference type="HOGENOM" id="CLU_013985_34_8_6"/>
<accession>R4YKE1</accession>
<evidence type="ECO:0000313" key="2">
    <source>
        <dbReference type="EMBL" id="CCK74882.1"/>
    </source>
</evidence>
<evidence type="ECO:0000259" key="1">
    <source>
        <dbReference type="PROSITE" id="PS51186"/>
    </source>
</evidence>
<protein>
    <submittedName>
        <fullName evidence="2">GCN5-related N-acetyltransferase</fullName>
    </submittedName>
</protein>
<dbReference type="CDD" id="cd04301">
    <property type="entry name" value="NAT_SF"/>
    <property type="match status" value="1"/>
</dbReference>
<name>R4YKE1_OLEAN</name>
<dbReference type="AlphaFoldDB" id="R4YKE1"/>
<sequence>MKYKVVDKSQAKEIAKLAVCLTNEIIERTGIKHFDVDVPLAVSLCEGYVSSGLYNVIAAFDKNKIVGFGALCESRSLYAEGTFGIVQEFYVMPNYRSQNVGKELIKEIVNFAKSENWKKLELCTPPLPEFDRTVAFYQVNGFEITGGHKMKFTIV</sequence>
<dbReference type="Gene3D" id="3.40.630.30">
    <property type="match status" value="1"/>
</dbReference>
<proteinExistence type="predicted"/>
<dbReference type="InterPro" id="IPR016181">
    <property type="entry name" value="Acyl_CoA_acyltransferase"/>
</dbReference>
<dbReference type="EMBL" id="FO203512">
    <property type="protein sequence ID" value="CCK74882.1"/>
    <property type="molecule type" value="Genomic_DNA"/>
</dbReference>